<feature type="transmembrane region" description="Helical" evidence="11">
    <location>
        <begin position="1096"/>
        <end position="1113"/>
    </location>
</feature>
<evidence type="ECO:0000259" key="12">
    <source>
        <dbReference type="PROSITE" id="PS50893"/>
    </source>
</evidence>
<dbReference type="FunFam" id="3.40.50.300:FF:000054">
    <property type="entry name" value="ABC multidrug transporter atrF"/>
    <property type="match status" value="1"/>
</dbReference>
<feature type="domain" description="ABC transporter" evidence="12">
    <location>
        <begin position="64"/>
        <end position="310"/>
    </location>
</feature>
<gene>
    <name evidence="13" type="ORF">EN45_108130</name>
</gene>
<dbReference type="PROSITE" id="PS00211">
    <property type="entry name" value="ABC_TRANSPORTER_1"/>
    <property type="match status" value="1"/>
</dbReference>
<evidence type="ECO:0000256" key="2">
    <source>
        <dbReference type="ARBA" id="ARBA00006012"/>
    </source>
</evidence>
<feature type="transmembrane region" description="Helical" evidence="11">
    <location>
        <begin position="1166"/>
        <end position="1192"/>
    </location>
</feature>
<sequence>MSETSESPERKIQDREIPVYRPNGRSLGILFSNITALGGGNSSQTVSDLQKILTDIVMWPIKIVRQLTQGEAHMASSIVEDVSGVIFPGELMLVLGRPGAGCSTVLRLIANQRETYQDVHGCVEYGGLSSAEMRTRYRSEVLYCAEDDIHFANLSVKDTMDFAMRVRKPYEHHEPVTQFSQNMTDSILASLGLSHTKNTIVGDAFTRGVSGGERRRISLAEVLAVNPVLASWDNPIRGLDSSSALSFLDLLRAMSRQTGMASAVTIYQASEAMYEFFDRVMLMYEGKMIFCGPATRAKEYFIALGFSCPERQTTADFLTAVTSPSERVFQDTYTGPRYETAEALARAFRNSKEYQQLQEEMKRYSEQVASDQSITCSFEEEVRRTRSRFVSKSSSEISSIWTQSLATSRRQYQLIWRDWSTLLTVLVLTAVNAVIASSAYYMAPKTATGSFERSGALFFSLVYFTLNALTEVPKTIQSRAILLKQHRMGYLHPVSFVIALAIAEVPVTALQSIVFACCYYFTIGLEKTAGSFWIFVLIVFVHFTSISTLFRMLGAWSPNLNIGLLMAGCAVPMVCLYTGYAPPVPTMHRWGSWIRRISPTPFGMEALMGNEYSDITLHCSPDQLIPHGPGYDDIHNQGCPMAGAHMGSAEVSGKTYLTSQYGFHAENIWRDFGIILVMWFIYFVLTAVGLSVMTRESSASNGRVYKRGATSGVHDPRTNDVENQAEGEIKPKANSSASSLTEQVADVTVAEPVSGEGVFVFKDVNYFVKVAGEERQLLNDVTGYVKPGQLTALMGASGAGKSTLLETISGRKSEGRTEGSLLFDNRYLDNTFSRSCGFCMQQDVHEPLATVREALSFSAFMRQTAETTPEQKLEDVDKILELLELDTISDALVGSLGVEERKRVTIGVELCARPSALLFLDEPTSGLDSQAAHSIVTFLRKIAGQGVPIVCTIHQPSSIIFEMFDHTLILAPGGRTVYFGETRERLNEYFARNGAAMSPFANPAEFVITTVAASGQDPNGTDWSQLWRNSPEFQKLHKFVSGLIQNAPSSSEGQVQLAPSKNTKEFALPLASQVIHVTTRHWISVWRNGAYNFSKLFKQIFFQLIVAFTFFKVGKDVNGLQNHALAFLIACWVIPALAADLQDIWFQKWAIFEARERNGIYDYKALLIALIAVETPWQIVSFTLIFFCSYWTVGYANTTSIGGFVYFMTLLLSLFGTGFCFLVAALFPNPTMAGYATSVFWVVLMMFNGIVTPQSVLNSFYRPWIIWADPMRYYFGAIVSSVLHNTEAVCKQKDFATFHPPSGQTCGEYMHNYTSSNPGYLVDPSATSLCQYCPYSDGDDYSKTLGFIYDDRWRDWAVFLAFCLTNLALIFFISWLTRVQIRRWRK</sequence>
<feature type="transmembrane region" description="Helical" evidence="11">
    <location>
        <begin position="419"/>
        <end position="443"/>
    </location>
</feature>
<keyword evidence="7 11" id="KW-1133">Transmembrane helix</keyword>
<keyword evidence="5" id="KW-0547">Nucleotide-binding</keyword>
<keyword evidence="4 11" id="KW-0812">Transmembrane</keyword>
<feature type="domain" description="ABC transporter" evidence="12">
    <location>
        <begin position="759"/>
        <end position="998"/>
    </location>
</feature>
<dbReference type="InterPro" id="IPR043926">
    <property type="entry name" value="ABCG_dom"/>
</dbReference>
<feature type="transmembrane region" description="Helical" evidence="11">
    <location>
        <begin position="494"/>
        <end position="523"/>
    </location>
</feature>
<name>A0A167PRJ4_PENCH</name>
<feature type="transmembrane region" description="Helical" evidence="11">
    <location>
        <begin position="672"/>
        <end position="693"/>
    </location>
</feature>
<protein>
    <submittedName>
        <fullName evidence="13">ABC transporter G family member</fullName>
    </submittedName>
</protein>
<evidence type="ECO:0000256" key="4">
    <source>
        <dbReference type="ARBA" id="ARBA00022692"/>
    </source>
</evidence>
<dbReference type="Pfam" id="PF01061">
    <property type="entry name" value="ABC2_membrane"/>
    <property type="match status" value="2"/>
</dbReference>
<feature type="transmembrane region" description="Helical" evidence="11">
    <location>
        <begin position="529"/>
        <end position="550"/>
    </location>
</feature>
<evidence type="ECO:0000256" key="1">
    <source>
        <dbReference type="ARBA" id="ARBA00004141"/>
    </source>
</evidence>
<evidence type="ECO:0000256" key="8">
    <source>
        <dbReference type="ARBA" id="ARBA00023136"/>
    </source>
</evidence>
<dbReference type="GO" id="GO:0016020">
    <property type="term" value="C:membrane"/>
    <property type="evidence" value="ECO:0007669"/>
    <property type="project" value="UniProtKB-SubCell"/>
</dbReference>
<dbReference type="GO" id="GO:0005524">
    <property type="term" value="F:ATP binding"/>
    <property type="evidence" value="ECO:0007669"/>
    <property type="project" value="UniProtKB-KW"/>
</dbReference>
<feature type="transmembrane region" description="Helical" evidence="11">
    <location>
        <begin position="1204"/>
        <end position="1227"/>
    </location>
</feature>
<dbReference type="GO" id="GO:0140359">
    <property type="term" value="F:ABC-type transporter activity"/>
    <property type="evidence" value="ECO:0007669"/>
    <property type="project" value="InterPro"/>
</dbReference>
<dbReference type="SMART" id="SM00382">
    <property type="entry name" value="AAA"/>
    <property type="match status" value="2"/>
</dbReference>
<dbReference type="Proteomes" id="UP000076449">
    <property type="component" value="Chromosome IV"/>
</dbReference>
<dbReference type="PANTHER" id="PTHR19241">
    <property type="entry name" value="ATP-BINDING CASSETTE TRANSPORTER"/>
    <property type="match status" value="1"/>
</dbReference>
<evidence type="ECO:0000256" key="3">
    <source>
        <dbReference type="ARBA" id="ARBA00022448"/>
    </source>
</evidence>
<feature type="transmembrane region" description="Helical" evidence="11">
    <location>
        <begin position="1356"/>
        <end position="1376"/>
    </location>
</feature>
<feature type="coiled-coil region" evidence="9">
    <location>
        <begin position="347"/>
        <end position="374"/>
    </location>
</feature>
<dbReference type="Gene3D" id="3.40.50.300">
    <property type="entry name" value="P-loop containing nucleotide triphosphate hydrolases"/>
    <property type="match status" value="2"/>
</dbReference>
<dbReference type="Pfam" id="PF06422">
    <property type="entry name" value="PDR_CDR"/>
    <property type="match status" value="1"/>
</dbReference>
<comment type="subcellular location">
    <subcellularLocation>
        <location evidence="1">Membrane</location>
        <topology evidence="1">Multi-pass membrane protein</topology>
    </subcellularLocation>
</comment>
<comment type="similarity">
    <text evidence="2">Belongs to the ABC transporter superfamily. ABCG family. PDR (TC 3.A.1.205) subfamily.</text>
</comment>
<evidence type="ECO:0000256" key="11">
    <source>
        <dbReference type="SAM" id="Phobius"/>
    </source>
</evidence>
<keyword evidence="3" id="KW-0813">Transport</keyword>
<keyword evidence="6" id="KW-0067">ATP-binding</keyword>
<dbReference type="Pfam" id="PF00005">
    <property type="entry name" value="ABC_tran"/>
    <property type="match status" value="2"/>
</dbReference>
<feature type="transmembrane region" description="Helical" evidence="11">
    <location>
        <begin position="1125"/>
        <end position="1146"/>
    </location>
</feature>
<evidence type="ECO:0000256" key="9">
    <source>
        <dbReference type="SAM" id="Coils"/>
    </source>
</evidence>
<dbReference type="InterPro" id="IPR027417">
    <property type="entry name" value="P-loop_NTPase"/>
</dbReference>
<keyword evidence="8 11" id="KW-0472">Membrane</keyword>
<proteinExistence type="inferred from homology"/>
<feature type="transmembrane region" description="Helical" evidence="11">
    <location>
        <begin position="1239"/>
        <end position="1261"/>
    </location>
</feature>
<evidence type="ECO:0000256" key="10">
    <source>
        <dbReference type="SAM" id="MobiDB-lite"/>
    </source>
</evidence>
<dbReference type="InterPro" id="IPR003439">
    <property type="entry name" value="ABC_transporter-like_ATP-bd"/>
</dbReference>
<dbReference type="SUPFAM" id="SSF52540">
    <property type="entry name" value="P-loop containing nucleoside triphosphate hydrolases"/>
    <property type="match status" value="2"/>
</dbReference>
<dbReference type="PROSITE" id="PS50893">
    <property type="entry name" value="ABC_TRANSPORTER_2"/>
    <property type="match status" value="2"/>
</dbReference>
<evidence type="ECO:0000256" key="6">
    <source>
        <dbReference type="ARBA" id="ARBA00022840"/>
    </source>
</evidence>
<feature type="region of interest" description="Disordered" evidence="10">
    <location>
        <begin position="701"/>
        <end position="736"/>
    </location>
</feature>
<dbReference type="EMBL" id="CM002801">
    <property type="protein sequence ID" value="KZN83707.1"/>
    <property type="molecule type" value="Genomic_DNA"/>
</dbReference>
<organism evidence="13">
    <name type="scientific">Penicillium chrysogenum</name>
    <name type="common">Penicillium notatum</name>
    <dbReference type="NCBI Taxonomy" id="5076"/>
    <lineage>
        <taxon>Eukaryota</taxon>
        <taxon>Fungi</taxon>
        <taxon>Dikarya</taxon>
        <taxon>Ascomycota</taxon>
        <taxon>Pezizomycotina</taxon>
        <taxon>Eurotiomycetes</taxon>
        <taxon>Eurotiomycetidae</taxon>
        <taxon>Eurotiales</taxon>
        <taxon>Aspergillaceae</taxon>
        <taxon>Penicillium</taxon>
        <taxon>Penicillium chrysogenum species complex</taxon>
    </lineage>
</organism>
<evidence type="ECO:0000256" key="7">
    <source>
        <dbReference type="ARBA" id="ARBA00022989"/>
    </source>
</evidence>
<evidence type="ECO:0000256" key="5">
    <source>
        <dbReference type="ARBA" id="ARBA00022741"/>
    </source>
</evidence>
<feature type="transmembrane region" description="Helical" evidence="11">
    <location>
        <begin position="455"/>
        <end position="473"/>
    </location>
</feature>
<keyword evidence="9" id="KW-0175">Coiled coil</keyword>
<dbReference type="PhylomeDB" id="A0A167PRJ4"/>
<dbReference type="InterPro" id="IPR010929">
    <property type="entry name" value="PDR_CDR_ABC"/>
</dbReference>
<dbReference type="Pfam" id="PF19055">
    <property type="entry name" value="ABC2_membrane_7"/>
    <property type="match status" value="1"/>
</dbReference>
<feature type="transmembrane region" description="Helical" evidence="11">
    <location>
        <begin position="562"/>
        <end position="580"/>
    </location>
</feature>
<dbReference type="InterPro" id="IPR017871">
    <property type="entry name" value="ABC_transporter-like_CS"/>
</dbReference>
<dbReference type="GO" id="GO:0016887">
    <property type="term" value="F:ATP hydrolysis activity"/>
    <property type="evidence" value="ECO:0007669"/>
    <property type="project" value="InterPro"/>
</dbReference>
<dbReference type="InterPro" id="IPR013525">
    <property type="entry name" value="ABC2_TM"/>
</dbReference>
<dbReference type="InterPro" id="IPR003593">
    <property type="entry name" value="AAA+_ATPase"/>
</dbReference>
<reference evidence="13" key="1">
    <citation type="journal article" date="2014" name="Genome Announc.">
        <title>Complete sequencing and chromosome-scale genome assembly of the industrial progenitor strain P2niaD18 from the penicillin producer Penicillium chrysogenum.</title>
        <authorList>
            <person name="Specht T."/>
            <person name="Dahlmann T.A."/>
            <person name="Zadra I."/>
            <person name="Kurnsteiner H."/>
            <person name="Kuck U."/>
        </authorList>
    </citation>
    <scope>NUCLEOTIDE SEQUENCE [LARGE SCALE GENOMIC DNA]</scope>
    <source>
        <strain evidence="13">P2niaD18</strain>
    </source>
</reference>
<dbReference type="InterPro" id="IPR034003">
    <property type="entry name" value="ABCG_PDR_2"/>
</dbReference>
<accession>A0A167PRJ4</accession>
<evidence type="ECO:0000313" key="13">
    <source>
        <dbReference type="EMBL" id="KZN83707.1"/>
    </source>
</evidence>
<dbReference type="CDD" id="cd03232">
    <property type="entry name" value="ABCG_PDR_domain2"/>
    <property type="match status" value="1"/>
</dbReference>